<feature type="domain" description="DNA2/NAM7 helicase helicase" evidence="6">
    <location>
        <begin position="177"/>
        <end position="398"/>
    </location>
</feature>
<organism evidence="9 11">
    <name type="scientific">Leptospira perolatii</name>
    <dbReference type="NCBI Taxonomy" id="2023191"/>
    <lineage>
        <taxon>Bacteria</taxon>
        <taxon>Pseudomonadati</taxon>
        <taxon>Spirochaetota</taxon>
        <taxon>Spirochaetia</taxon>
        <taxon>Leptospirales</taxon>
        <taxon>Leptospiraceae</taxon>
        <taxon>Leptospira</taxon>
    </lineage>
</organism>
<dbReference type="GO" id="GO:0005524">
    <property type="term" value="F:ATP binding"/>
    <property type="evidence" value="ECO:0007669"/>
    <property type="project" value="UniProtKB-KW"/>
</dbReference>
<dbReference type="Gene3D" id="2.40.30.270">
    <property type="match status" value="1"/>
</dbReference>
<keyword evidence="4 9" id="KW-0347">Helicase</keyword>
<dbReference type="Gene3D" id="3.40.50.300">
    <property type="entry name" value="P-loop containing nucleotide triphosphate hydrolases"/>
    <property type="match status" value="2"/>
</dbReference>
<dbReference type="GO" id="GO:0016787">
    <property type="term" value="F:hydrolase activity"/>
    <property type="evidence" value="ECO:0007669"/>
    <property type="project" value="UniProtKB-KW"/>
</dbReference>
<keyword evidence="3" id="KW-0378">Hydrolase</keyword>
<keyword evidence="10" id="KW-1185">Reference proteome</keyword>
<dbReference type="AlphaFoldDB" id="A0A2M9ZJ39"/>
<evidence type="ECO:0000256" key="4">
    <source>
        <dbReference type="ARBA" id="ARBA00022806"/>
    </source>
</evidence>
<accession>A0A2M9ZJ39</accession>
<name>A0A2M9ZJ39_9LEPT</name>
<evidence type="ECO:0000259" key="7">
    <source>
        <dbReference type="Pfam" id="PF13087"/>
    </source>
</evidence>
<gene>
    <name evidence="8" type="ORF">CH360_17435</name>
    <name evidence="9" type="ORF">CH373_15865</name>
</gene>
<dbReference type="RefSeq" id="WP_100715386.1">
    <property type="nucleotide sequence ID" value="NZ_NPDY01000030.1"/>
</dbReference>
<reference evidence="10 11" key="1">
    <citation type="submission" date="2017-07" db="EMBL/GenBank/DDBJ databases">
        <title>Leptospira spp. isolated from tropical soils.</title>
        <authorList>
            <person name="Thibeaux R."/>
            <person name="Iraola G."/>
            <person name="Ferres I."/>
            <person name="Bierque E."/>
            <person name="Girault D."/>
            <person name="Soupe-Gilbert M.-E."/>
            <person name="Picardeau M."/>
            <person name="Goarant C."/>
        </authorList>
    </citation>
    <scope>NUCLEOTIDE SEQUENCE [LARGE SCALE GENOMIC DNA]</scope>
    <source>
        <strain evidence="9 11">FH1-B-B1</strain>
        <strain evidence="8 10">FH1-B-C1</strain>
    </source>
</reference>
<dbReference type="EMBL" id="NPDZ01000013">
    <property type="protein sequence ID" value="PJZ72075.1"/>
    <property type="molecule type" value="Genomic_DNA"/>
</dbReference>
<comment type="caution">
    <text evidence="9">The sequence shown here is derived from an EMBL/GenBank/DDBJ whole genome shotgun (WGS) entry which is preliminary data.</text>
</comment>
<feature type="domain" description="DNA2/NAM7 helicase-like C-terminal" evidence="7">
    <location>
        <begin position="403"/>
        <end position="598"/>
    </location>
</feature>
<dbReference type="GO" id="GO:0005694">
    <property type="term" value="C:chromosome"/>
    <property type="evidence" value="ECO:0007669"/>
    <property type="project" value="UniProtKB-ARBA"/>
</dbReference>
<evidence type="ECO:0000313" key="9">
    <source>
        <dbReference type="EMBL" id="PJZ72075.1"/>
    </source>
</evidence>
<dbReference type="SUPFAM" id="SSF52540">
    <property type="entry name" value="P-loop containing nucleoside triphosphate hydrolases"/>
    <property type="match status" value="1"/>
</dbReference>
<dbReference type="Pfam" id="PF13086">
    <property type="entry name" value="AAA_11"/>
    <property type="match status" value="1"/>
</dbReference>
<evidence type="ECO:0000313" key="10">
    <source>
        <dbReference type="Proteomes" id="UP000231962"/>
    </source>
</evidence>
<dbReference type="Proteomes" id="UP000231990">
    <property type="component" value="Unassembled WGS sequence"/>
</dbReference>
<dbReference type="PANTHER" id="PTHR43788">
    <property type="entry name" value="DNA2/NAM7 HELICASE FAMILY MEMBER"/>
    <property type="match status" value="1"/>
</dbReference>
<evidence type="ECO:0000256" key="5">
    <source>
        <dbReference type="ARBA" id="ARBA00022840"/>
    </source>
</evidence>
<dbReference type="Proteomes" id="UP000231962">
    <property type="component" value="Unassembled WGS sequence"/>
</dbReference>
<dbReference type="FunFam" id="3.40.50.300:FF:000326">
    <property type="entry name" value="P-loop containing nucleoside triphosphate hydrolase"/>
    <property type="match status" value="1"/>
</dbReference>
<keyword evidence="2" id="KW-0547">Nucleotide-binding</keyword>
<protein>
    <submittedName>
        <fullName evidence="9">RNA helicase</fullName>
    </submittedName>
</protein>
<keyword evidence="5" id="KW-0067">ATP-binding</keyword>
<dbReference type="InterPro" id="IPR041677">
    <property type="entry name" value="DNA2/NAM7_AAA_11"/>
</dbReference>
<evidence type="ECO:0000256" key="1">
    <source>
        <dbReference type="ARBA" id="ARBA00007913"/>
    </source>
</evidence>
<dbReference type="InterPro" id="IPR041679">
    <property type="entry name" value="DNA2/NAM7-like_C"/>
</dbReference>
<sequence>MPSRYEALKESLRKERESEIQRFKNEAGSGDLSSKVRTGLCVYPLVYHDQILGPEGGWRVTFLPTQPMAVPEAFRSGAPVRLFKDADEESSVLISVKEEAYVLSLEEVPEWAEEGKLGLELLPDETTDRELNLALDKVIRAEKGTRAKFFADLFLDETKLHLTSPKFKQEKDISADLNKSQSDCVSAILQTEDVFFVHGPPGTGKTKTLAEAIRILASRGKKILATAPTNAAADVLGEAVLKTGVPVLRLGHPARMTEAILESCLDAKLHNHPDAKWLERDKREVLDLFKKAKKYKRNFGKQEAEERRSLQHAARELRRTVREREKTLVDFLLDTHSVIVCTHTGASSALLNAFHFDYVFLDEASQATEPSSWIPILRAERAIFAGDPKQLPPTVLSEDALLQITLMERFLPAFEKFGRSLMLDTQYRMKDPIQFFSNIRFYQSRLKSGLQESEKNSLPSTKTEFPFGSSFVFIDSSGTDTAEESRDGSLGNPWEAEFTISLLPALLESGLSADKIGIVTPYRFQKFLLEKLLEERIPEAFSKVEVGTVDSFQGREKDFLLFSLVRSNVEGKIGFLAEERRWNVGMTRAKQLLILIGDGSTLGETEFFRELLVSLEKAGELRTAWEFIDS</sequence>
<dbReference type="EMBL" id="NPDY01000030">
    <property type="protein sequence ID" value="PJZ68180.1"/>
    <property type="molecule type" value="Genomic_DNA"/>
</dbReference>
<evidence type="ECO:0000313" key="11">
    <source>
        <dbReference type="Proteomes" id="UP000231990"/>
    </source>
</evidence>
<dbReference type="InterPro" id="IPR050534">
    <property type="entry name" value="Coronavir_polyprotein_1ab"/>
</dbReference>
<dbReference type="Pfam" id="PF13087">
    <property type="entry name" value="AAA_12"/>
    <property type="match status" value="1"/>
</dbReference>
<dbReference type="GO" id="GO:0043139">
    <property type="term" value="F:5'-3' DNA helicase activity"/>
    <property type="evidence" value="ECO:0007669"/>
    <property type="project" value="TreeGrafter"/>
</dbReference>
<dbReference type="CDD" id="cd18808">
    <property type="entry name" value="SF1_C_Upf1"/>
    <property type="match status" value="1"/>
</dbReference>
<dbReference type="PANTHER" id="PTHR43788:SF8">
    <property type="entry name" value="DNA-BINDING PROTEIN SMUBP-2"/>
    <property type="match status" value="1"/>
</dbReference>
<proteinExistence type="inferred from homology"/>
<evidence type="ECO:0000259" key="6">
    <source>
        <dbReference type="Pfam" id="PF13086"/>
    </source>
</evidence>
<dbReference type="OrthoDB" id="9757917at2"/>
<evidence type="ECO:0000256" key="3">
    <source>
        <dbReference type="ARBA" id="ARBA00022801"/>
    </source>
</evidence>
<evidence type="ECO:0000313" key="8">
    <source>
        <dbReference type="EMBL" id="PJZ68180.1"/>
    </source>
</evidence>
<comment type="similarity">
    <text evidence="1">Belongs to the DNA2/NAM7 helicase family.</text>
</comment>
<dbReference type="InterPro" id="IPR027417">
    <property type="entry name" value="P-loop_NTPase"/>
</dbReference>
<evidence type="ECO:0000256" key="2">
    <source>
        <dbReference type="ARBA" id="ARBA00022741"/>
    </source>
</evidence>
<dbReference type="InterPro" id="IPR047187">
    <property type="entry name" value="SF1_C_Upf1"/>
</dbReference>